<name>L1IL62_GUITC</name>
<evidence type="ECO:0000313" key="2">
    <source>
        <dbReference type="EnsemblProtists" id="EKX36998"/>
    </source>
</evidence>
<accession>L1IL62</accession>
<gene>
    <name evidence="1" type="ORF">GUITHDRAFT_116862</name>
</gene>
<keyword evidence="3" id="KW-1185">Reference proteome</keyword>
<reference evidence="2" key="3">
    <citation type="submission" date="2016-03" db="UniProtKB">
        <authorList>
            <consortium name="EnsemblProtists"/>
        </authorList>
    </citation>
    <scope>IDENTIFICATION</scope>
</reference>
<evidence type="ECO:0000313" key="3">
    <source>
        <dbReference type="Proteomes" id="UP000011087"/>
    </source>
</evidence>
<protein>
    <submittedName>
        <fullName evidence="1 2">Uncharacterized protein</fullName>
    </submittedName>
</protein>
<dbReference type="EnsemblProtists" id="EKX36998">
    <property type="protein sequence ID" value="EKX36998"/>
    <property type="gene ID" value="GUITHDRAFT_116862"/>
</dbReference>
<sequence>MSDCRRTTKALIETLDAVTPVQPRALAEEKGKLKSRRTILQLYEDAIVHVRNLRLKRPCPTGDETRPAKKNSYADFLRTPKTSQASIDSQIFIHGMLSSRSLLFVVCSLPELQVVAASEAVDMLYRDSPSVGIIGQNLLHFIHFKDFWKVRKVARQAQAGELAGGESKAEALMQEQFEAKLATFLDVSCRGVDKEYMCRGITFTEFCWFPVHVSPDDKIAFILQEKSSSPPRPPSAADAFVPSIPRCPNRFRSRNELRRISATFYFDEICSTAFPWNVDAAMQRIQANAHPPFIQRAISSMAWTESARRVVQRITGDVGHEYSSRTTSSLSRVVTRMCQIHVFVDLNEHGVPYLVSHMRLRMPQWIGSIKTPWVLIETANLDGSPTQMPTAENDKYVGYYLDQSSPPDELHISARFYERVDGQYRCYHTRTTVMQPDHIHGRCIKVFGEVFKSATEAPYEFVHALNKTEEADPALVESLRAAGNAQAIGEADSATPTPVMQMENVDMSTDPSFLALPSFYAERNGYPHKSSPSTRFSN</sequence>
<organism evidence="1">
    <name type="scientific">Guillardia theta (strain CCMP2712)</name>
    <name type="common">Cryptophyte</name>
    <dbReference type="NCBI Taxonomy" id="905079"/>
    <lineage>
        <taxon>Eukaryota</taxon>
        <taxon>Cryptophyceae</taxon>
        <taxon>Pyrenomonadales</taxon>
        <taxon>Geminigeraceae</taxon>
        <taxon>Guillardia</taxon>
    </lineage>
</organism>
<proteinExistence type="predicted"/>
<dbReference type="AlphaFoldDB" id="L1IL62"/>
<reference evidence="3" key="2">
    <citation type="submission" date="2012-11" db="EMBL/GenBank/DDBJ databases">
        <authorList>
            <person name="Kuo A."/>
            <person name="Curtis B.A."/>
            <person name="Tanifuji G."/>
            <person name="Burki F."/>
            <person name="Gruber A."/>
            <person name="Irimia M."/>
            <person name="Maruyama S."/>
            <person name="Arias M.C."/>
            <person name="Ball S.G."/>
            <person name="Gile G.H."/>
            <person name="Hirakawa Y."/>
            <person name="Hopkins J.F."/>
            <person name="Rensing S.A."/>
            <person name="Schmutz J."/>
            <person name="Symeonidi A."/>
            <person name="Elias M."/>
            <person name="Eveleigh R.J."/>
            <person name="Herman E.K."/>
            <person name="Klute M.J."/>
            <person name="Nakayama T."/>
            <person name="Obornik M."/>
            <person name="Reyes-Prieto A."/>
            <person name="Armbrust E.V."/>
            <person name="Aves S.J."/>
            <person name="Beiko R.G."/>
            <person name="Coutinho P."/>
            <person name="Dacks J.B."/>
            <person name="Durnford D.G."/>
            <person name="Fast N.M."/>
            <person name="Green B.R."/>
            <person name="Grisdale C."/>
            <person name="Hempe F."/>
            <person name="Henrissat B."/>
            <person name="Hoppner M.P."/>
            <person name="Ishida K.-I."/>
            <person name="Kim E."/>
            <person name="Koreny L."/>
            <person name="Kroth P.G."/>
            <person name="Liu Y."/>
            <person name="Malik S.-B."/>
            <person name="Maier U.G."/>
            <person name="McRose D."/>
            <person name="Mock T."/>
            <person name="Neilson J.A."/>
            <person name="Onodera N.T."/>
            <person name="Poole A.M."/>
            <person name="Pritham E.J."/>
            <person name="Richards T.A."/>
            <person name="Rocap G."/>
            <person name="Roy S.W."/>
            <person name="Sarai C."/>
            <person name="Schaack S."/>
            <person name="Shirato S."/>
            <person name="Slamovits C.H."/>
            <person name="Spencer D.F."/>
            <person name="Suzuki S."/>
            <person name="Worden A.Z."/>
            <person name="Zauner S."/>
            <person name="Barry K."/>
            <person name="Bell C."/>
            <person name="Bharti A.K."/>
            <person name="Crow J.A."/>
            <person name="Grimwood J."/>
            <person name="Kramer R."/>
            <person name="Lindquist E."/>
            <person name="Lucas S."/>
            <person name="Salamov A."/>
            <person name="McFadden G.I."/>
            <person name="Lane C.E."/>
            <person name="Keeling P.J."/>
            <person name="Gray M.W."/>
            <person name="Grigoriev I.V."/>
            <person name="Archibald J.M."/>
        </authorList>
    </citation>
    <scope>NUCLEOTIDE SEQUENCE</scope>
    <source>
        <strain evidence="3">CCMP2712</strain>
    </source>
</reference>
<dbReference type="HOGENOM" id="CLU_037912_0_0_1"/>
<dbReference type="KEGG" id="gtt:GUITHDRAFT_116862"/>
<dbReference type="GeneID" id="17293723"/>
<dbReference type="RefSeq" id="XP_005823978.1">
    <property type="nucleotide sequence ID" value="XM_005823921.1"/>
</dbReference>
<evidence type="ECO:0000313" key="1">
    <source>
        <dbReference type="EMBL" id="EKX36998.1"/>
    </source>
</evidence>
<reference evidence="1 3" key="1">
    <citation type="journal article" date="2012" name="Nature">
        <title>Algal genomes reveal evolutionary mosaicism and the fate of nucleomorphs.</title>
        <authorList>
            <consortium name="DOE Joint Genome Institute"/>
            <person name="Curtis B.A."/>
            <person name="Tanifuji G."/>
            <person name="Burki F."/>
            <person name="Gruber A."/>
            <person name="Irimia M."/>
            <person name="Maruyama S."/>
            <person name="Arias M.C."/>
            <person name="Ball S.G."/>
            <person name="Gile G.H."/>
            <person name="Hirakawa Y."/>
            <person name="Hopkins J.F."/>
            <person name="Kuo A."/>
            <person name="Rensing S.A."/>
            <person name="Schmutz J."/>
            <person name="Symeonidi A."/>
            <person name="Elias M."/>
            <person name="Eveleigh R.J."/>
            <person name="Herman E.K."/>
            <person name="Klute M.J."/>
            <person name="Nakayama T."/>
            <person name="Obornik M."/>
            <person name="Reyes-Prieto A."/>
            <person name="Armbrust E.V."/>
            <person name="Aves S.J."/>
            <person name="Beiko R.G."/>
            <person name="Coutinho P."/>
            <person name="Dacks J.B."/>
            <person name="Durnford D.G."/>
            <person name="Fast N.M."/>
            <person name="Green B.R."/>
            <person name="Grisdale C.J."/>
            <person name="Hempel F."/>
            <person name="Henrissat B."/>
            <person name="Hoppner M.P."/>
            <person name="Ishida K."/>
            <person name="Kim E."/>
            <person name="Koreny L."/>
            <person name="Kroth P.G."/>
            <person name="Liu Y."/>
            <person name="Malik S.B."/>
            <person name="Maier U.G."/>
            <person name="McRose D."/>
            <person name="Mock T."/>
            <person name="Neilson J.A."/>
            <person name="Onodera N.T."/>
            <person name="Poole A.M."/>
            <person name="Pritham E.J."/>
            <person name="Richards T.A."/>
            <person name="Rocap G."/>
            <person name="Roy S.W."/>
            <person name="Sarai C."/>
            <person name="Schaack S."/>
            <person name="Shirato S."/>
            <person name="Slamovits C.H."/>
            <person name="Spencer D.F."/>
            <person name="Suzuki S."/>
            <person name="Worden A.Z."/>
            <person name="Zauner S."/>
            <person name="Barry K."/>
            <person name="Bell C."/>
            <person name="Bharti A.K."/>
            <person name="Crow J.A."/>
            <person name="Grimwood J."/>
            <person name="Kramer R."/>
            <person name="Lindquist E."/>
            <person name="Lucas S."/>
            <person name="Salamov A."/>
            <person name="McFadden G.I."/>
            <person name="Lane C.E."/>
            <person name="Keeling P.J."/>
            <person name="Gray M.W."/>
            <person name="Grigoriev I.V."/>
            <person name="Archibald J.M."/>
        </authorList>
    </citation>
    <scope>NUCLEOTIDE SEQUENCE</scope>
    <source>
        <strain evidence="1 3">CCMP2712</strain>
    </source>
</reference>
<dbReference type="Proteomes" id="UP000011087">
    <property type="component" value="Unassembled WGS sequence"/>
</dbReference>
<dbReference type="EMBL" id="JH993065">
    <property type="protein sequence ID" value="EKX36998.1"/>
    <property type="molecule type" value="Genomic_DNA"/>
</dbReference>
<dbReference type="PaxDb" id="55529-EKX36998"/>